<dbReference type="AlphaFoldDB" id="A0AAN6UGN6"/>
<protein>
    <submittedName>
        <fullName evidence="2">Uncharacterized protein</fullName>
    </submittedName>
</protein>
<organism evidence="2 3">
    <name type="scientific">Trichocladium antarcticum</name>
    <dbReference type="NCBI Taxonomy" id="1450529"/>
    <lineage>
        <taxon>Eukaryota</taxon>
        <taxon>Fungi</taxon>
        <taxon>Dikarya</taxon>
        <taxon>Ascomycota</taxon>
        <taxon>Pezizomycotina</taxon>
        <taxon>Sordariomycetes</taxon>
        <taxon>Sordariomycetidae</taxon>
        <taxon>Sordariales</taxon>
        <taxon>Chaetomiaceae</taxon>
        <taxon>Trichocladium</taxon>
    </lineage>
</organism>
<gene>
    <name evidence="2" type="ORF">BT67DRAFT_435472</name>
</gene>
<evidence type="ECO:0000313" key="2">
    <source>
        <dbReference type="EMBL" id="KAK4132463.1"/>
    </source>
</evidence>
<accession>A0AAN6UGN6</accession>
<comment type="caution">
    <text evidence="2">The sequence shown here is derived from an EMBL/GenBank/DDBJ whole genome shotgun (WGS) entry which is preliminary data.</text>
</comment>
<sequence length="173" mass="17828">MLPLSLLALVLVLTPATLAVPPWYEQYRHPRVIVPQSYYEVLRIRSATAPNPHAVTDVACLDPNAHIISHDELAATLAICGGIAGAASTRTCGRSSRSGAGGGGRLAETEGRSGTARFVLRAVRGSGAAVTISKGAWVQCVRAAREACPTGSMSGVCLGGASRGNVMFTLTGV</sequence>
<proteinExistence type="predicted"/>
<evidence type="ECO:0000313" key="3">
    <source>
        <dbReference type="Proteomes" id="UP001304895"/>
    </source>
</evidence>
<keyword evidence="3" id="KW-1185">Reference proteome</keyword>
<reference evidence="2" key="1">
    <citation type="journal article" date="2023" name="Mol. Phylogenet. Evol.">
        <title>Genome-scale phylogeny and comparative genomics of the fungal order Sordariales.</title>
        <authorList>
            <person name="Hensen N."/>
            <person name="Bonometti L."/>
            <person name="Westerberg I."/>
            <person name="Brannstrom I.O."/>
            <person name="Guillou S."/>
            <person name="Cros-Aarteil S."/>
            <person name="Calhoun S."/>
            <person name="Haridas S."/>
            <person name="Kuo A."/>
            <person name="Mondo S."/>
            <person name="Pangilinan J."/>
            <person name="Riley R."/>
            <person name="LaButti K."/>
            <person name="Andreopoulos B."/>
            <person name="Lipzen A."/>
            <person name="Chen C."/>
            <person name="Yan M."/>
            <person name="Daum C."/>
            <person name="Ng V."/>
            <person name="Clum A."/>
            <person name="Steindorff A."/>
            <person name="Ohm R.A."/>
            <person name="Martin F."/>
            <person name="Silar P."/>
            <person name="Natvig D.O."/>
            <person name="Lalanne C."/>
            <person name="Gautier V."/>
            <person name="Ament-Velasquez S.L."/>
            <person name="Kruys A."/>
            <person name="Hutchinson M.I."/>
            <person name="Powell A.J."/>
            <person name="Barry K."/>
            <person name="Miller A.N."/>
            <person name="Grigoriev I.V."/>
            <person name="Debuchy R."/>
            <person name="Gladieux P."/>
            <person name="Hiltunen Thoren M."/>
            <person name="Johannesson H."/>
        </authorList>
    </citation>
    <scope>NUCLEOTIDE SEQUENCE</scope>
    <source>
        <strain evidence="2">CBS 123565</strain>
    </source>
</reference>
<evidence type="ECO:0000256" key="1">
    <source>
        <dbReference type="SAM" id="SignalP"/>
    </source>
</evidence>
<dbReference type="Proteomes" id="UP001304895">
    <property type="component" value="Unassembled WGS sequence"/>
</dbReference>
<name>A0AAN6UGN6_9PEZI</name>
<reference evidence="2" key="2">
    <citation type="submission" date="2023-05" db="EMBL/GenBank/DDBJ databases">
        <authorList>
            <consortium name="Lawrence Berkeley National Laboratory"/>
            <person name="Steindorff A."/>
            <person name="Hensen N."/>
            <person name="Bonometti L."/>
            <person name="Westerberg I."/>
            <person name="Brannstrom I.O."/>
            <person name="Guillou S."/>
            <person name="Cros-Aarteil S."/>
            <person name="Calhoun S."/>
            <person name="Haridas S."/>
            <person name="Kuo A."/>
            <person name="Mondo S."/>
            <person name="Pangilinan J."/>
            <person name="Riley R."/>
            <person name="Labutti K."/>
            <person name="Andreopoulos B."/>
            <person name="Lipzen A."/>
            <person name="Chen C."/>
            <person name="Yanf M."/>
            <person name="Daum C."/>
            <person name="Ng V."/>
            <person name="Clum A."/>
            <person name="Ohm R."/>
            <person name="Martin F."/>
            <person name="Silar P."/>
            <person name="Natvig D."/>
            <person name="Lalanne C."/>
            <person name="Gautier V."/>
            <person name="Ament-Velasquez S.L."/>
            <person name="Kruys A."/>
            <person name="Hutchinson M.I."/>
            <person name="Powell A.J."/>
            <person name="Barry K."/>
            <person name="Miller A.N."/>
            <person name="Grigoriev I.V."/>
            <person name="Debuchy R."/>
            <person name="Gladieux P."/>
            <person name="Thoren M.H."/>
            <person name="Johannesson H."/>
        </authorList>
    </citation>
    <scope>NUCLEOTIDE SEQUENCE</scope>
    <source>
        <strain evidence="2">CBS 123565</strain>
    </source>
</reference>
<feature type="chain" id="PRO_5042893644" evidence="1">
    <location>
        <begin position="20"/>
        <end position="173"/>
    </location>
</feature>
<keyword evidence="1" id="KW-0732">Signal</keyword>
<dbReference type="EMBL" id="MU853417">
    <property type="protein sequence ID" value="KAK4132463.1"/>
    <property type="molecule type" value="Genomic_DNA"/>
</dbReference>
<feature type="signal peptide" evidence="1">
    <location>
        <begin position="1"/>
        <end position="19"/>
    </location>
</feature>